<keyword evidence="9" id="KW-0999">Mitochondrion inner membrane</keyword>
<dbReference type="PANTHER" id="PTHR14009:SF1">
    <property type="entry name" value="MITOCHONDRIAL PROTON_CALCIUM EXCHANGER PROTEIN"/>
    <property type="match status" value="1"/>
</dbReference>
<dbReference type="Pfam" id="PF26561">
    <property type="entry name" value="LETM1_C"/>
    <property type="match status" value="1"/>
</dbReference>
<keyword evidence="5" id="KW-0050">Antiport</keyword>
<keyword evidence="24" id="KW-1185">Reference proteome</keyword>
<evidence type="ECO:0000256" key="9">
    <source>
        <dbReference type="ARBA" id="ARBA00022792"/>
    </source>
</evidence>
<evidence type="ECO:0000259" key="21">
    <source>
        <dbReference type="PROSITE" id="PS50222"/>
    </source>
</evidence>
<evidence type="ECO:0000313" key="23">
    <source>
        <dbReference type="EMBL" id="RWS05032.1"/>
    </source>
</evidence>
<keyword evidence="10" id="KW-0106">Calcium</keyword>
<dbReference type="GO" id="GO:0030003">
    <property type="term" value="P:intracellular monoatomic cation homeostasis"/>
    <property type="evidence" value="ECO:0007669"/>
    <property type="project" value="TreeGrafter"/>
</dbReference>
<dbReference type="GO" id="GO:0043022">
    <property type="term" value="F:ribosome binding"/>
    <property type="evidence" value="ECO:0007669"/>
    <property type="project" value="InterPro"/>
</dbReference>
<dbReference type="GO" id="GO:0015297">
    <property type="term" value="F:antiporter activity"/>
    <property type="evidence" value="ECO:0007669"/>
    <property type="project" value="UniProtKB-KW"/>
</dbReference>
<evidence type="ECO:0000256" key="1">
    <source>
        <dbReference type="ARBA" id="ARBA00004434"/>
    </source>
</evidence>
<gene>
    <name evidence="23" type="ORF">B4U79_05150</name>
</gene>
<keyword evidence="12 20" id="KW-1133">Transmembrane helix</keyword>
<dbReference type="GO" id="GO:0005509">
    <property type="term" value="F:calcium ion binding"/>
    <property type="evidence" value="ECO:0007669"/>
    <property type="project" value="InterPro"/>
</dbReference>
<dbReference type="InterPro" id="IPR011992">
    <property type="entry name" value="EF-hand-dom_pair"/>
</dbReference>
<keyword evidence="14" id="KW-0406">Ion transport</keyword>
<organism evidence="23 24">
    <name type="scientific">Dinothrombium tinctorium</name>
    <dbReference type="NCBI Taxonomy" id="1965070"/>
    <lineage>
        <taxon>Eukaryota</taxon>
        <taxon>Metazoa</taxon>
        <taxon>Ecdysozoa</taxon>
        <taxon>Arthropoda</taxon>
        <taxon>Chelicerata</taxon>
        <taxon>Arachnida</taxon>
        <taxon>Acari</taxon>
        <taxon>Acariformes</taxon>
        <taxon>Trombidiformes</taxon>
        <taxon>Prostigmata</taxon>
        <taxon>Anystina</taxon>
        <taxon>Parasitengona</taxon>
        <taxon>Trombidioidea</taxon>
        <taxon>Trombidiidae</taxon>
        <taxon>Dinothrombium</taxon>
    </lineage>
</organism>
<protein>
    <recommendedName>
        <fullName evidence="3">Mitochondrial proton/calcium exchanger protein</fullName>
    </recommendedName>
    <alternativeName>
        <fullName evidence="17">Leucine zipper-EF-hand-containing transmembrane protein 1</fullName>
    </alternativeName>
</protein>
<evidence type="ECO:0000256" key="15">
    <source>
        <dbReference type="ARBA" id="ARBA00023128"/>
    </source>
</evidence>
<keyword evidence="16 20" id="KW-0472">Membrane</keyword>
<accession>A0A3S3RRV7</accession>
<evidence type="ECO:0000256" key="18">
    <source>
        <dbReference type="PROSITE-ProRule" id="PRU01094"/>
    </source>
</evidence>
<feature type="transmembrane region" description="Helical" evidence="20">
    <location>
        <begin position="188"/>
        <end position="211"/>
    </location>
</feature>
<evidence type="ECO:0000256" key="8">
    <source>
        <dbReference type="ARBA" id="ARBA00022723"/>
    </source>
</evidence>
<evidence type="ECO:0000256" key="20">
    <source>
        <dbReference type="SAM" id="Phobius"/>
    </source>
</evidence>
<dbReference type="OrthoDB" id="624114at2759"/>
<evidence type="ECO:0000256" key="14">
    <source>
        <dbReference type="ARBA" id="ARBA00023065"/>
    </source>
</evidence>
<evidence type="ECO:0000256" key="10">
    <source>
        <dbReference type="ARBA" id="ARBA00022837"/>
    </source>
</evidence>
<evidence type="ECO:0000256" key="19">
    <source>
        <dbReference type="SAM" id="Coils"/>
    </source>
</evidence>
<dbReference type="PROSITE" id="PS51758">
    <property type="entry name" value="LETM1_RBD"/>
    <property type="match status" value="1"/>
</dbReference>
<dbReference type="SUPFAM" id="SSF47473">
    <property type="entry name" value="EF-hand"/>
    <property type="match status" value="1"/>
</dbReference>
<dbReference type="AlphaFoldDB" id="A0A3S3RRV7"/>
<keyword evidence="13 19" id="KW-0175">Coiled coil</keyword>
<evidence type="ECO:0000256" key="7">
    <source>
        <dbReference type="ARBA" id="ARBA00022692"/>
    </source>
</evidence>
<dbReference type="PROSITE" id="PS50222">
    <property type="entry name" value="EF_HAND_2"/>
    <property type="match status" value="1"/>
</dbReference>
<comment type="subcellular location">
    <subcellularLocation>
        <location evidence="1">Mitochondrion inner membrane</location>
        <topology evidence="1">Single-pass membrane protein</topology>
    </subcellularLocation>
</comment>
<dbReference type="InterPro" id="IPR002048">
    <property type="entry name" value="EF_hand_dom"/>
</dbReference>
<dbReference type="InterPro" id="IPR044202">
    <property type="entry name" value="LETM1/MDM38-like"/>
</dbReference>
<dbReference type="PANTHER" id="PTHR14009">
    <property type="entry name" value="LEUCINE ZIPPER-EF-HAND CONTAINING TRANSMEMBRANE PROTEIN"/>
    <property type="match status" value="1"/>
</dbReference>
<dbReference type="STRING" id="1965070.A0A3S3RRV7"/>
<dbReference type="EMBL" id="NCKU01005086">
    <property type="protein sequence ID" value="RWS05032.1"/>
    <property type="molecule type" value="Genomic_DNA"/>
</dbReference>
<evidence type="ECO:0000259" key="22">
    <source>
        <dbReference type="PROSITE" id="PS51758"/>
    </source>
</evidence>
<comment type="similarity">
    <text evidence="2">Belongs to the LETM1 family.</text>
</comment>
<evidence type="ECO:0000256" key="3">
    <source>
        <dbReference type="ARBA" id="ARBA00020557"/>
    </source>
</evidence>
<keyword evidence="15 18" id="KW-0496">Mitochondrion</keyword>
<evidence type="ECO:0000256" key="16">
    <source>
        <dbReference type="ARBA" id="ARBA00023136"/>
    </source>
</evidence>
<proteinExistence type="inferred from homology"/>
<comment type="caution">
    <text evidence="23">The sequence shown here is derived from an EMBL/GenBank/DDBJ whole genome shotgun (WGS) entry which is preliminary data.</text>
</comment>
<keyword evidence="11" id="KW-0809">Transit peptide</keyword>
<evidence type="ECO:0000256" key="17">
    <source>
        <dbReference type="ARBA" id="ARBA00031360"/>
    </source>
</evidence>
<keyword evidence="8" id="KW-0479">Metal-binding</keyword>
<evidence type="ECO:0000313" key="24">
    <source>
        <dbReference type="Proteomes" id="UP000285301"/>
    </source>
</evidence>
<dbReference type="InterPro" id="IPR059005">
    <property type="entry name" value="LETM1_C"/>
</dbReference>
<dbReference type="GO" id="GO:0005743">
    <property type="term" value="C:mitochondrial inner membrane"/>
    <property type="evidence" value="ECO:0007669"/>
    <property type="project" value="UniProtKB-SubCell"/>
</dbReference>
<keyword evidence="4" id="KW-0813">Transport</keyword>
<dbReference type="Proteomes" id="UP000285301">
    <property type="component" value="Unassembled WGS sequence"/>
</dbReference>
<reference evidence="23 24" key="1">
    <citation type="journal article" date="2018" name="Gigascience">
        <title>Genomes of trombidid mites reveal novel predicted allergens and laterally-transferred genes associated with secondary metabolism.</title>
        <authorList>
            <person name="Dong X."/>
            <person name="Chaisiri K."/>
            <person name="Xia D."/>
            <person name="Armstrong S.D."/>
            <person name="Fang Y."/>
            <person name="Donnelly M.J."/>
            <person name="Kadowaki T."/>
            <person name="McGarry J.W."/>
            <person name="Darby A.C."/>
            <person name="Makepeace B.L."/>
        </authorList>
    </citation>
    <scope>NUCLEOTIDE SEQUENCE [LARGE SCALE GENOMIC DNA]</scope>
    <source>
        <strain evidence="23">UoL-WK</strain>
    </source>
</reference>
<sequence>MFAVSYRPLCRELSARNALFYQTKSCFSKPALISQHSHTVFFDSRIPREMQKHHFITRVDLLPHLLSNHFFATFRLLNTNSSVDQRDHSSKVEQTVKVLKETEHAKSKCDEQNKNAINSIAESQSGAVEKPKPSLIIRIRNELIRYYHGFRLLFFDIKVLHRLVWRVFKGETLTDREHRQMVRTVADIFRLVPFLVFIIVPFSGFLFPVFVKLFPNMLPSTFQHDADKETKAKAELKLKIDMAKFLQQTLNEMALKAKRGFHSQTAKEFEIFLEKIRKSDTESTNEDIFKFSKFFKDDFVLNSFSRSQLISLCMLLELKPTGTNDFLRFQLQYLLRLLKADDKIIQEKRIENLSISELQRACRARCLLTLGVSEDQMKSQLQQWLELSLNKDIPTSLLIMSHVLNLSEDLSPEKQLKATILSLPDSAIMAAKYHISETEGRIDYKTKIELIKKEEEAIIKERTELETVAKTLKEKLEATVSILNKTRTIKDEKKDLDVKLKDEVEEETKVSLSKEDLLTLESALDEVSKEKYELLLEKEGLQEIKKEMKNYKEDIDEIKQFSSKEKPDLRETKAAIRLRKRVEIMVQGLDKLYSKLRYSFQQTKERKDLAEEKADDLVNIKDLYEAMKISQKVGDETKLQKVIDFLEIMDIDKDGYVKVKHVKKLIEYLEKETNEVYPSQTQHIINEMMKEEIKEKSK</sequence>
<dbReference type="Pfam" id="PF07766">
    <property type="entry name" value="LETM1_RBD"/>
    <property type="match status" value="1"/>
</dbReference>
<evidence type="ECO:0000256" key="2">
    <source>
        <dbReference type="ARBA" id="ARBA00009584"/>
    </source>
</evidence>
<evidence type="ECO:0000256" key="4">
    <source>
        <dbReference type="ARBA" id="ARBA00022448"/>
    </source>
</evidence>
<name>A0A3S3RRV7_9ACAR</name>
<evidence type="ECO:0000256" key="12">
    <source>
        <dbReference type="ARBA" id="ARBA00022989"/>
    </source>
</evidence>
<evidence type="ECO:0000256" key="13">
    <source>
        <dbReference type="ARBA" id="ARBA00023054"/>
    </source>
</evidence>
<feature type="coiled-coil region" evidence="19">
    <location>
        <begin position="534"/>
        <end position="561"/>
    </location>
</feature>
<keyword evidence="6" id="KW-0109">Calcium transport</keyword>
<feature type="domain" description="Letm1 RBD" evidence="22">
    <location>
        <begin position="234"/>
        <end position="502"/>
    </location>
</feature>
<evidence type="ECO:0000256" key="6">
    <source>
        <dbReference type="ARBA" id="ARBA00022568"/>
    </source>
</evidence>
<dbReference type="InterPro" id="IPR033122">
    <property type="entry name" value="LETM1-like_RBD"/>
</dbReference>
<evidence type="ECO:0000256" key="11">
    <source>
        <dbReference type="ARBA" id="ARBA00022946"/>
    </source>
</evidence>
<evidence type="ECO:0000256" key="5">
    <source>
        <dbReference type="ARBA" id="ARBA00022449"/>
    </source>
</evidence>
<keyword evidence="7 20" id="KW-0812">Transmembrane</keyword>
<feature type="domain" description="EF-hand" evidence="21">
    <location>
        <begin position="637"/>
        <end position="672"/>
    </location>
</feature>